<keyword evidence="2" id="KW-1185">Reference proteome</keyword>
<reference evidence="1 2" key="1">
    <citation type="submission" date="2024-01" db="EMBL/GenBank/DDBJ databases">
        <title>Multi-omics insights into the function and evolution of sodium benzoate biodegradation pathways in Benzoatithermus flavus gen. nov., sp. nov. from hot spring.</title>
        <authorList>
            <person name="Hu C.-J."/>
            <person name="Li W.-J."/>
        </authorList>
    </citation>
    <scope>NUCLEOTIDE SEQUENCE [LARGE SCALE GENOMIC DNA]</scope>
    <source>
        <strain evidence="1 2">SYSU G07066</strain>
    </source>
</reference>
<gene>
    <name evidence="1" type="ORF">U1T56_18555</name>
</gene>
<dbReference type="Proteomes" id="UP001375743">
    <property type="component" value="Unassembled WGS sequence"/>
</dbReference>
<dbReference type="RefSeq" id="WP_418161006.1">
    <property type="nucleotide sequence ID" value="NZ_JBBLZC010000022.1"/>
</dbReference>
<evidence type="ECO:0000313" key="2">
    <source>
        <dbReference type="Proteomes" id="UP001375743"/>
    </source>
</evidence>
<evidence type="ECO:0000313" key="1">
    <source>
        <dbReference type="EMBL" id="MEK0085159.1"/>
    </source>
</evidence>
<sequence length="58" mass="6754">MVTELSIYRNDRGELFFRLSPTQGRTGSYRVQAESEHHLERWLAANGFRPVMQDRAGD</sequence>
<organism evidence="1 2">
    <name type="scientific">Benzoatithermus flavus</name>
    <dbReference type="NCBI Taxonomy" id="3108223"/>
    <lineage>
        <taxon>Bacteria</taxon>
        <taxon>Pseudomonadati</taxon>
        <taxon>Pseudomonadota</taxon>
        <taxon>Alphaproteobacteria</taxon>
        <taxon>Geminicoccales</taxon>
        <taxon>Geminicoccaceae</taxon>
        <taxon>Benzoatithermus</taxon>
    </lineage>
</organism>
<accession>A0ABU8XW44</accession>
<comment type="caution">
    <text evidence="1">The sequence shown here is derived from an EMBL/GenBank/DDBJ whole genome shotgun (WGS) entry which is preliminary data.</text>
</comment>
<protein>
    <submittedName>
        <fullName evidence="1">Uncharacterized protein</fullName>
    </submittedName>
</protein>
<proteinExistence type="predicted"/>
<dbReference type="EMBL" id="JBBLZC010000022">
    <property type="protein sequence ID" value="MEK0085159.1"/>
    <property type="molecule type" value="Genomic_DNA"/>
</dbReference>
<name>A0ABU8XW44_9PROT</name>